<accession>I7MIQ3</accession>
<sequence length="1019" mass="119729">MEIQKTQKVKASQKILSFMRNEREKGKETYIIHRSDRGMKEIPVKPPSEFDKKFDKTRINDGILEEDEIEDLDKVYEQVKKFIENKHGTSFRPSYEDVKKYMEAYLAEKNKKINKNAFNSYLNCKKIREEYMKSKIEKRQEKKRMRELAMHGIIVKEIKPEVELNERDKKLLNYFHKPYAQRPNTVNVNLRISQYNKKKVDINKECQILQKECNDMIKDQLVNANKSFVQGLSNTNESFFVHTPIAASRAQTAQNGILERSASRNYSRSKKTQAAKFNKSVNNYYSDFENENVSLDNYVTQQSGQKTKKKIKFEGSLDLSPYNMAEKCEIDLREKESNFQSLLSGQKNLNKNLNIFIYNPSGLKPKRQNIESSQVNQRRDHLNLTKEAFYTPSQTKYTNNIYDDFNETQGAFLTQQANKKSALKKVQKKDLEQEESDTENNVSYLEDKFVRKTMISMVTGKPIRPYLQLQSLADKIEMRGKERKQREKTKILDDNKLRMFEEFRNFNFSSDQKNIPNTHSNFISQYYMNMNQQNINPQNSQSGQGTQSISQSVNNSFNNGASKQQRKSFLNAVSNQLSKTTTARQSVQNAQLNKEKKKSAFNNSNDNTATLSSNQQTDTLNKQSRNANRSQGPSSNGNTPNNAAGKENKKRSTSSFEIQKNTISVIRQDNIIPENTEYSFSHFGGSKENRFDQFPKQLYKPNNQNEKKNDSNIFTVNQRFGQYQKLTEKINNLRKHTNFKPGYWEEMKMLDEQIEREKDITVKIELRKKQQLLGRKQFQALKQKEDEEEEIKAQKFEKLVQKTQYYENKLISQFEDIKKTKQRKNEEFKFLIETLNRDRPMTRDIRLKNYNLSSRLNPTQKERQEEKEKEKTMNLSLNDMREKAEEERKKILESNCKQVEWYQQSVNKLAQLSSNEEDMSICHLIMDQIKQILEDGIQLTFSHIQHALTQVEENPKLLYNSNSLYCVELSLSLFFTHITDLQSFTKLQEAYFKKQNQKEKSHKTEASSTIHSTAIKQDF</sequence>
<feature type="compositionally biased region" description="Polar residues" evidence="1">
    <location>
        <begin position="1006"/>
        <end position="1019"/>
    </location>
</feature>
<dbReference type="Proteomes" id="UP000009168">
    <property type="component" value="Unassembled WGS sequence"/>
</dbReference>
<dbReference type="AlphaFoldDB" id="I7MIQ3"/>
<dbReference type="RefSeq" id="XP_001024900.3">
    <property type="nucleotide sequence ID" value="XM_001024900.4"/>
</dbReference>
<protein>
    <submittedName>
        <fullName evidence="2">Uncharacterized protein</fullName>
    </submittedName>
</protein>
<organism evidence="2 3">
    <name type="scientific">Tetrahymena thermophila (strain SB210)</name>
    <dbReference type="NCBI Taxonomy" id="312017"/>
    <lineage>
        <taxon>Eukaryota</taxon>
        <taxon>Sar</taxon>
        <taxon>Alveolata</taxon>
        <taxon>Ciliophora</taxon>
        <taxon>Intramacronucleata</taxon>
        <taxon>Oligohymenophorea</taxon>
        <taxon>Hymenostomatida</taxon>
        <taxon>Tetrahymenina</taxon>
        <taxon>Tetrahymenidae</taxon>
        <taxon>Tetrahymena</taxon>
    </lineage>
</organism>
<dbReference type="KEGG" id="tet:TTHERM_00241760"/>
<reference evidence="3" key="1">
    <citation type="journal article" date="2006" name="PLoS Biol.">
        <title>Macronuclear genome sequence of the ciliate Tetrahymena thermophila, a model eukaryote.</title>
        <authorList>
            <person name="Eisen J.A."/>
            <person name="Coyne R.S."/>
            <person name="Wu M."/>
            <person name="Wu D."/>
            <person name="Thiagarajan M."/>
            <person name="Wortman J.R."/>
            <person name="Badger J.H."/>
            <person name="Ren Q."/>
            <person name="Amedeo P."/>
            <person name="Jones K.M."/>
            <person name="Tallon L.J."/>
            <person name="Delcher A.L."/>
            <person name="Salzberg S.L."/>
            <person name="Silva J.C."/>
            <person name="Haas B.J."/>
            <person name="Majoros W.H."/>
            <person name="Farzad M."/>
            <person name="Carlton J.M."/>
            <person name="Smith R.K. Jr."/>
            <person name="Garg J."/>
            <person name="Pearlman R.E."/>
            <person name="Karrer K.M."/>
            <person name="Sun L."/>
            <person name="Manning G."/>
            <person name="Elde N.C."/>
            <person name="Turkewitz A.P."/>
            <person name="Asai D.J."/>
            <person name="Wilkes D.E."/>
            <person name="Wang Y."/>
            <person name="Cai H."/>
            <person name="Collins K."/>
            <person name="Stewart B.A."/>
            <person name="Lee S.R."/>
            <person name="Wilamowska K."/>
            <person name="Weinberg Z."/>
            <person name="Ruzzo W.L."/>
            <person name="Wloga D."/>
            <person name="Gaertig J."/>
            <person name="Frankel J."/>
            <person name="Tsao C.-C."/>
            <person name="Gorovsky M.A."/>
            <person name="Keeling P.J."/>
            <person name="Waller R.F."/>
            <person name="Patron N.J."/>
            <person name="Cherry J.M."/>
            <person name="Stover N.A."/>
            <person name="Krieger C.J."/>
            <person name="del Toro C."/>
            <person name="Ryder H.F."/>
            <person name="Williamson S.C."/>
            <person name="Barbeau R.A."/>
            <person name="Hamilton E.P."/>
            <person name="Orias E."/>
        </authorList>
    </citation>
    <scope>NUCLEOTIDE SEQUENCE [LARGE SCALE GENOMIC DNA]</scope>
    <source>
        <strain evidence="3">SB210</strain>
    </source>
</reference>
<feature type="compositionally biased region" description="Polar residues" evidence="1">
    <location>
        <begin position="553"/>
        <end position="592"/>
    </location>
</feature>
<feature type="region of interest" description="Disordered" evidence="1">
    <location>
        <begin position="998"/>
        <end position="1019"/>
    </location>
</feature>
<evidence type="ECO:0000313" key="3">
    <source>
        <dbReference type="Proteomes" id="UP000009168"/>
    </source>
</evidence>
<proteinExistence type="predicted"/>
<feature type="region of interest" description="Disordered" evidence="1">
    <location>
        <begin position="854"/>
        <end position="873"/>
    </location>
</feature>
<feature type="compositionally biased region" description="Polar residues" evidence="1">
    <location>
        <begin position="600"/>
        <end position="642"/>
    </location>
</feature>
<feature type="compositionally biased region" description="Basic and acidic residues" evidence="1">
    <location>
        <begin position="860"/>
        <end position="872"/>
    </location>
</feature>
<evidence type="ECO:0000313" key="2">
    <source>
        <dbReference type="EMBL" id="EAS04655.3"/>
    </source>
</evidence>
<name>I7MIQ3_TETTS</name>
<gene>
    <name evidence="2" type="ORF">TTHERM_00241760</name>
</gene>
<evidence type="ECO:0000256" key="1">
    <source>
        <dbReference type="SAM" id="MobiDB-lite"/>
    </source>
</evidence>
<feature type="region of interest" description="Disordered" evidence="1">
    <location>
        <begin position="533"/>
        <end position="660"/>
    </location>
</feature>
<keyword evidence="3" id="KW-1185">Reference proteome</keyword>
<dbReference type="GeneID" id="7825302"/>
<feature type="compositionally biased region" description="Low complexity" evidence="1">
    <location>
        <begin position="533"/>
        <end position="552"/>
    </location>
</feature>
<dbReference type="EMBL" id="GG662443">
    <property type="protein sequence ID" value="EAS04655.3"/>
    <property type="molecule type" value="Genomic_DNA"/>
</dbReference>
<dbReference type="InParanoid" id="I7MIQ3"/>